<feature type="region of interest" description="Disordered" evidence="1">
    <location>
        <begin position="74"/>
        <end position="145"/>
    </location>
</feature>
<reference evidence="2 3" key="1">
    <citation type="submission" date="2017-06" db="EMBL/GenBank/DDBJ databases">
        <title>Ant-infecting Ophiocordyceps genomes reveal a high diversity of potential behavioral manipulation genes and a possible major role for enterotoxins.</title>
        <authorList>
            <person name="De Bekker C."/>
            <person name="Evans H.C."/>
            <person name="Brachmann A."/>
            <person name="Hughes D.P."/>
        </authorList>
    </citation>
    <scope>NUCLEOTIDE SEQUENCE [LARGE SCALE GENOMIC DNA]</scope>
    <source>
        <strain evidence="2 3">Map64</strain>
    </source>
</reference>
<dbReference type="STRING" id="1399860.A0A2C5YC50"/>
<dbReference type="AlphaFoldDB" id="A0A2C5YC50"/>
<sequence length="614" mass="67075">MAAFGQLQQTAMSVASSSELVPDLLLHLPRLAVPRDQHQLLADKNSWAVLADSRPYGMAHVPGHVLETLKDAHKRTKNPSNKTDANGSNPPDKDLQRGNGCPIVKDAVQYPASSPTSSPGAPLSSWSPSPSNRSKIAPQPQPPMERSIAREVPVSAQMGPPPAPAIVPDVPGSDVEELETQLPQATSQAHVAVNRAASPLKFTATPQSTNESTFSQPPLPSQHNELVPGTVFHDTASNTRPSDNNPARKKFKPIVFDHGPRPPRSCLEASHGMTRYLKSESVINSSKSPSSDSVVPATCATPSPLDPLVVAVKNHAATTKHGGPANRDQRNQLSGDQGVNKVHLNTYDKFTQTYPDYVTDHSGSLDYFIKACVYIEYLRKTWPLRECYYDELIRAFSGQYISYVQNTGPGQQPLPAIEWFSTLPGVSLYNRLVVTNDELDLILRFFPVHVAAARSIIRDVETKAVQDHHEPPKSPDKPTRESPEKQAKMQPDNDAALSNTTSSTSLAKDSSAKPLAAAHRFSTGTMLPSTPRVRNKVPKEPLPRSPELGFVSPLAVPSTAPAAPTGRKRSSAMTELQILSSKSNWTPEEEEAYRKRVRHWKMRRESSRLGRTEG</sequence>
<feature type="compositionally biased region" description="Polar residues" evidence="1">
    <location>
        <begin position="78"/>
        <end position="89"/>
    </location>
</feature>
<dbReference type="OrthoDB" id="3538943at2759"/>
<gene>
    <name evidence="2" type="ORF">CDD81_7880</name>
</gene>
<organism evidence="2 3">
    <name type="scientific">Ophiocordyceps australis</name>
    <dbReference type="NCBI Taxonomy" id="1399860"/>
    <lineage>
        <taxon>Eukaryota</taxon>
        <taxon>Fungi</taxon>
        <taxon>Dikarya</taxon>
        <taxon>Ascomycota</taxon>
        <taxon>Pezizomycotina</taxon>
        <taxon>Sordariomycetes</taxon>
        <taxon>Hypocreomycetidae</taxon>
        <taxon>Hypocreales</taxon>
        <taxon>Ophiocordycipitaceae</taxon>
        <taxon>Ophiocordyceps</taxon>
    </lineage>
</organism>
<feature type="compositionally biased region" description="Low complexity" evidence="1">
    <location>
        <begin position="495"/>
        <end position="507"/>
    </location>
</feature>
<feature type="region of interest" description="Disordered" evidence="1">
    <location>
        <begin position="317"/>
        <end position="336"/>
    </location>
</feature>
<evidence type="ECO:0000313" key="3">
    <source>
        <dbReference type="Proteomes" id="UP000226192"/>
    </source>
</evidence>
<protein>
    <submittedName>
        <fullName evidence="2">Uncharacterized protein</fullName>
    </submittedName>
</protein>
<proteinExistence type="predicted"/>
<evidence type="ECO:0000256" key="1">
    <source>
        <dbReference type="SAM" id="MobiDB-lite"/>
    </source>
</evidence>
<feature type="region of interest" description="Disordered" evidence="1">
    <location>
        <begin position="237"/>
        <end position="263"/>
    </location>
</feature>
<accession>A0A2C5YC50</accession>
<dbReference type="Proteomes" id="UP000226192">
    <property type="component" value="Unassembled WGS sequence"/>
</dbReference>
<keyword evidence="3" id="KW-1185">Reference proteome</keyword>
<feature type="compositionally biased region" description="Basic and acidic residues" evidence="1">
    <location>
        <begin position="462"/>
        <end position="487"/>
    </location>
</feature>
<dbReference type="EMBL" id="NJET01000009">
    <property type="protein sequence ID" value="PHH66287.1"/>
    <property type="molecule type" value="Genomic_DNA"/>
</dbReference>
<comment type="caution">
    <text evidence="2">The sequence shown here is derived from an EMBL/GenBank/DDBJ whole genome shotgun (WGS) entry which is preliminary data.</text>
</comment>
<feature type="region of interest" description="Disordered" evidence="1">
    <location>
        <begin position="462"/>
        <end position="572"/>
    </location>
</feature>
<evidence type="ECO:0000313" key="2">
    <source>
        <dbReference type="EMBL" id="PHH66287.1"/>
    </source>
</evidence>
<feature type="compositionally biased region" description="Low complexity" evidence="1">
    <location>
        <begin position="111"/>
        <end position="134"/>
    </location>
</feature>
<name>A0A2C5YC50_9HYPO</name>